<organism evidence="3 4">
    <name type="scientific">Zhihengliuella salsuginis</name>
    <dbReference type="NCBI Taxonomy" id="578222"/>
    <lineage>
        <taxon>Bacteria</taxon>
        <taxon>Bacillati</taxon>
        <taxon>Actinomycetota</taxon>
        <taxon>Actinomycetes</taxon>
        <taxon>Micrococcales</taxon>
        <taxon>Micrococcaceae</taxon>
        <taxon>Zhihengliuella</taxon>
    </lineage>
</organism>
<feature type="compositionally biased region" description="Low complexity" evidence="1">
    <location>
        <begin position="217"/>
        <end position="231"/>
    </location>
</feature>
<feature type="domain" description="GAF" evidence="2">
    <location>
        <begin position="98"/>
        <end position="205"/>
    </location>
</feature>
<keyword evidence="4" id="KW-1185">Reference proteome</keyword>
<proteinExistence type="predicted"/>
<evidence type="ECO:0000313" key="3">
    <source>
        <dbReference type="EMBL" id="GHD04743.1"/>
    </source>
</evidence>
<dbReference type="EMBL" id="BMXK01000005">
    <property type="protein sequence ID" value="GHD04743.1"/>
    <property type="molecule type" value="Genomic_DNA"/>
</dbReference>
<evidence type="ECO:0000256" key="1">
    <source>
        <dbReference type="SAM" id="MobiDB-lite"/>
    </source>
</evidence>
<reference evidence="4" key="1">
    <citation type="journal article" date="2019" name="Int. J. Syst. Evol. Microbiol.">
        <title>The Global Catalogue of Microorganisms (GCM) 10K type strain sequencing project: providing services to taxonomists for standard genome sequencing and annotation.</title>
        <authorList>
            <consortium name="The Broad Institute Genomics Platform"/>
            <consortium name="The Broad Institute Genome Sequencing Center for Infectious Disease"/>
            <person name="Wu L."/>
            <person name="Ma J."/>
        </authorList>
    </citation>
    <scope>NUCLEOTIDE SEQUENCE [LARGE SCALE GENOMIC DNA]</scope>
    <source>
        <strain evidence="4">KCTC 19466</strain>
    </source>
</reference>
<name>A0ABQ3GG83_9MICC</name>
<dbReference type="Pfam" id="PF01590">
    <property type="entry name" value="GAF"/>
    <property type="match status" value="1"/>
</dbReference>
<gene>
    <name evidence="3" type="ORF">GCM10008096_12340</name>
</gene>
<protein>
    <submittedName>
        <fullName evidence="3">Transcriptional regulator</fullName>
    </submittedName>
</protein>
<dbReference type="Gene3D" id="3.30.450.40">
    <property type="match status" value="1"/>
</dbReference>
<sequence>MTTPAQPALQRSARAAHGVLGDVGAGSALDLLRPVVGDSWRRSLGFLTPGRIEPPVALASGDLAAYLRDHPLSAVLPVITRLLVEPARDTGLLVAVGDADGRLLWVEGDDDAVRRAEAMAFVPGADWSERAVGTSAPGTALATGRGVQVSGAEHFSEIAHRFSCTASPIHGPDGRLLGVVDITGGPEAVAVHSLSLVSAAVAAAEAELRLAAFRGDAPRSAPASRSRTAPAKTPTLSALGRDDVELACAGGTLTLTGRHAEIATLLAWHQSSKHHSRHPGGGLSADALAVELLGEDARTVTLRAEIARLRHVLRGSGLDLELASRPYRLEPAPGCDARNVLELVGQGRYRQALALYHGLLLPRSDAPGIRAIRGEVSGALREAMLADAGPEVLTDYLELPEAAEDVDALATALRILPPRSPRRAVVLSRLDRLDAQRRS</sequence>
<evidence type="ECO:0000313" key="4">
    <source>
        <dbReference type="Proteomes" id="UP000642819"/>
    </source>
</evidence>
<dbReference type="InterPro" id="IPR003018">
    <property type="entry name" value="GAF"/>
</dbReference>
<comment type="caution">
    <text evidence="3">The sequence shown here is derived from an EMBL/GenBank/DDBJ whole genome shotgun (WGS) entry which is preliminary data.</text>
</comment>
<evidence type="ECO:0000259" key="2">
    <source>
        <dbReference type="Pfam" id="PF01590"/>
    </source>
</evidence>
<feature type="region of interest" description="Disordered" evidence="1">
    <location>
        <begin position="217"/>
        <end position="236"/>
    </location>
</feature>
<dbReference type="Proteomes" id="UP000642819">
    <property type="component" value="Unassembled WGS sequence"/>
</dbReference>
<dbReference type="InterPro" id="IPR029016">
    <property type="entry name" value="GAF-like_dom_sf"/>
</dbReference>
<accession>A0ABQ3GG83</accession>